<evidence type="ECO:0000256" key="3">
    <source>
        <dbReference type="ARBA" id="ARBA00022801"/>
    </source>
</evidence>
<evidence type="ECO:0000256" key="2">
    <source>
        <dbReference type="ARBA" id="ARBA00022741"/>
    </source>
</evidence>
<dbReference type="GO" id="GO:0003677">
    <property type="term" value="F:DNA binding"/>
    <property type="evidence" value="ECO:0007669"/>
    <property type="project" value="InterPro"/>
</dbReference>
<protein>
    <recommendedName>
        <fullName evidence="14">DNA helicase</fullName>
    </recommendedName>
</protein>
<feature type="region of interest" description="Disordered" evidence="9">
    <location>
        <begin position="902"/>
        <end position="927"/>
    </location>
</feature>
<keyword evidence="6" id="KW-0408">Iron</keyword>
<dbReference type="InterPro" id="IPR001478">
    <property type="entry name" value="PDZ"/>
</dbReference>
<feature type="compositionally biased region" description="Polar residues" evidence="9">
    <location>
        <begin position="1005"/>
        <end position="1017"/>
    </location>
</feature>
<feature type="compositionally biased region" description="Low complexity" evidence="9">
    <location>
        <begin position="75"/>
        <end position="85"/>
    </location>
</feature>
<evidence type="ECO:0000313" key="12">
    <source>
        <dbReference type="EMBL" id="GFH52459.1"/>
    </source>
</evidence>
<dbReference type="CDD" id="cd18788">
    <property type="entry name" value="SF2_C_XPD"/>
    <property type="match status" value="1"/>
</dbReference>
<keyword evidence="3" id="KW-0378">Hydrolase</keyword>
<evidence type="ECO:0000256" key="5">
    <source>
        <dbReference type="ARBA" id="ARBA00022840"/>
    </source>
</evidence>
<dbReference type="Proteomes" id="UP001054902">
    <property type="component" value="Unassembled WGS sequence"/>
</dbReference>
<dbReference type="InterPro" id="IPR006554">
    <property type="entry name" value="Helicase-like_DEXD_c2"/>
</dbReference>
<keyword evidence="1" id="KW-0479">Metal-binding</keyword>
<organism evidence="12 13">
    <name type="scientific">Chaetoceros tenuissimus</name>
    <dbReference type="NCBI Taxonomy" id="426638"/>
    <lineage>
        <taxon>Eukaryota</taxon>
        <taxon>Sar</taxon>
        <taxon>Stramenopiles</taxon>
        <taxon>Ochrophyta</taxon>
        <taxon>Bacillariophyta</taxon>
        <taxon>Coscinodiscophyceae</taxon>
        <taxon>Chaetocerotophycidae</taxon>
        <taxon>Chaetocerotales</taxon>
        <taxon>Chaetocerotaceae</taxon>
        <taxon>Chaetoceros</taxon>
    </lineage>
</organism>
<dbReference type="Pfam" id="PF13307">
    <property type="entry name" value="Helicase_C_2"/>
    <property type="match status" value="1"/>
</dbReference>
<dbReference type="GO" id="GO:0003678">
    <property type="term" value="F:DNA helicase activity"/>
    <property type="evidence" value="ECO:0007669"/>
    <property type="project" value="InterPro"/>
</dbReference>
<dbReference type="InterPro" id="IPR010614">
    <property type="entry name" value="RAD3-like_helicase_DEAD"/>
</dbReference>
<keyword evidence="2" id="KW-0547">Nucleotide-binding</keyword>
<evidence type="ECO:0008006" key="14">
    <source>
        <dbReference type="Google" id="ProtNLM"/>
    </source>
</evidence>
<evidence type="ECO:0000313" key="13">
    <source>
        <dbReference type="Proteomes" id="UP001054902"/>
    </source>
</evidence>
<keyword evidence="7" id="KW-0411">Iron-sulfur</keyword>
<keyword evidence="4" id="KW-0347">Helicase</keyword>
<dbReference type="GO" id="GO:0046872">
    <property type="term" value="F:metal ion binding"/>
    <property type="evidence" value="ECO:0007669"/>
    <property type="project" value="UniProtKB-KW"/>
</dbReference>
<evidence type="ECO:0000256" key="9">
    <source>
        <dbReference type="SAM" id="MobiDB-lite"/>
    </source>
</evidence>
<dbReference type="GO" id="GO:1990918">
    <property type="term" value="P:double-strand break repair involved in meiotic recombination"/>
    <property type="evidence" value="ECO:0007669"/>
    <property type="project" value="TreeGrafter"/>
</dbReference>
<name>A0AAD3H761_9STRA</name>
<dbReference type="GO" id="GO:0006289">
    <property type="term" value="P:nucleotide-excision repair"/>
    <property type="evidence" value="ECO:0007669"/>
    <property type="project" value="TreeGrafter"/>
</dbReference>
<feature type="region of interest" description="Disordered" evidence="9">
    <location>
        <begin position="158"/>
        <end position="192"/>
    </location>
</feature>
<dbReference type="SUPFAM" id="SSF52540">
    <property type="entry name" value="P-loop containing nucleoside triphosphate hydrolases"/>
    <property type="match status" value="1"/>
</dbReference>
<dbReference type="GO" id="GO:0005634">
    <property type="term" value="C:nucleus"/>
    <property type="evidence" value="ECO:0007669"/>
    <property type="project" value="TreeGrafter"/>
</dbReference>
<dbReference type="SMART" id="SM00491">
    <property type="entry name" value="HELICc2"/>
    <property type="match status" value="1"/>
</dbReference>
<dbReference type="InterPro" id="IPR014013">
    <property type="entry name" value="Helic_SF1/SF2_ATP-bd_DinG/Rad3"/>
</dbReference>
<keyword evidence="5" id="KW-0067">ATP-binding</keyword>
<feature type="region of interest" description="Disordered" evidence="9">
    <location>
        <begin position="1"/>
        <end position="41"/>
    </location>
</feature>
<evidence type="ECO:0000259" key="10">
    <source>
        <dbReference type="PROSITE" id="PS50106"/>
    </source>
</evidence>
<dbReference type="InterPro" id="IPR002464">
    <property type="entry name" value="DNA/RNA_helicase_DEAH_CS"/>
</dbReference>
<dbReference type="InterPro" id="IPR036034">
    <property type="entry name" value="PDZ_sf"/>
</dbReference>
<dbReference type="Gene3D" id="3.40.50.300">
    <property type="entry name" value="P-loop containing nucleotide triphosphate hydrolases"/>
    <property type="match status" value="2"/>
</dbReference>
<dbReference type="SUPFAM" id="SSF50156">
    <property type="entry name" value="PDZ domain-like"/>
    <property type="match status" value="1"/>
</dbReference>
<evidence type="ECO:0000256" key="4">
    <source>
        <dbReference type="ARBA" id="ARBA00022806"/>
    </source>
</evidence>
<feature type="compositionally biased region" description="Polar residues" evidence="9">
    <location>
        <begin position="1357"/>
        <end position="1369"/>
    </location>
</feature>
<dbReference type="InterPro" id="IPR027417">
    <property type="entry name" value="P-loop_NTPase"/>
</dbReference>
<dbReference type="InterPro" id="IPR045028">
    <property type="entry name" value="DinG/Rad3-like"/>
</dbReference>
<sequence>MEDQSNKRMKINEHAKDAPSDNSRNDASVPENGAPGVKKVYPRKVSSMFASNRAIHQLTENIVRNSEQTKEAHSNTDTNTANSSSHEVTPARKDSDDELQITSSNVTNPMTDWAHARFMCGKFPHKADPLKYCPNCFCKPCDIPASECKNWSVHCHAEDTPKNSQQKETTEDDDDDVIHIDSDSPSERSQDDYDQEILDDYEMMHRYDHHFDQGDKDQIGNKNRRDCRITEVLAHNLKQLSNLSIAKHSTASRSGNGMNVQKMEGDIPQLNLHNAFFVEGVKIGWPYPAIMPPQRQMAIHLIKAFKNRRHVVIESPTGTGKSAAILCSALAWQRYDKKTNEFGETTKIIYCSRTHSQVGQMVQSLKKTPYRPQMAILGSRDRLCIHKDLRPRNNVHQGNGQFDNRRNTSRNNRNLNQQCQIRVGNTEGFRKYAHKSLNMVYDDDTPPTAHPGDETTNGQQQNEGGDEDNTQNEEGTSTRMNNSKTKMCPHYRQLTSMNLAEKVHATMVPDNKRVNCCSVGGDKTKLGAHDIEDLVQFGMQPNIKRGVALYREPNAASFGLKLKQPGHKSTLFVHDVTPESAADKEGTIKADDALVTMNKLNIAGGYELKDISNRIRQSQDPLVLDVYRGDSSEDIDIDEYASEAACPYYLSRALAKNAELVFCPYNYILDPNIREAMDIDINNSIIVLDEAHNVEDTLRSEGSGQYGLIEILEMNAFLSNWAAKWEPSTERFDPTREQDMEKKAPEVAHEILVFLDKIIDEMHLIRENFENDRGKKGVTAVTAEYEKFNCSDDKEFEVQYFGPTGSGDGKKPIGCEGFFSNLDIDKNEIDRVRSKMTDFYEHMSSKRGGADETSQKRNITMDRLNHLVMTLCAAFDLSEHYYISNAISANGNLDYATGGGNLNARFKRKPKPNPQNPSTTLTDPRPRTRICMHPSCNKSSKGTITHDLYCNGETPRWECHLIINLLTPAVLMAPLLQHCRSIVLASGSLAPIPSLCSELHLLPPAQSTNKEGNSSKPIPQDDKKDEKVSGPLSSTSGRLQVTPKPLEANHVVTLQKQLLALSIGHFPDGSTLSATYSNYSKPGFYDKLGSAISTLIESIPKGGVLVFFPSFTFLRKCVSTWQNSSTWNRLVQSKGEVVVEPSSSQAEFEEARDTFNGTIERTGKCILLAVFRGKMSEGVSFNDDYARGVICVGLPYPSSFDRAISAKKDYNNEQRRYRKKDLLSGGEWYSQQAYRAIAQAIGRCIRHAGDYGTIILLDNRHCDDGHSYNQQGICRAHMNLPKWMRTSVRTLRKDHRQIGRKDLLGGWRNLRNEMNHFFHGAAIHSASVLQKQKEDFERKKQANTSNPNEMQFDHKNGSWSSSQMSQPRV</sequence>
<feature type="compositionally biased region" description="Basic and acidic residues" evidence="9">
    <location>
        <begin position="177"/>
        <end position="191"/>
    </location>
</feature>
<evidence type="ECO:0000256" key="6">
    <source>
        <dbReference type="ARBA" id="ARBA00023004"/>
    </source>
</evidence>
<feature type="region of interest" description="Disordered" evidence="9">
    <location>
        <begin position="389"/>
        <end position="422"/>
    </location>
</feature>
<dbReference type="PROSITE" id="PS00690">
    <property type="entry name" value="DEAH_ATP_HELICASE"/>
    <property type="match status" value="1"/>
</dbReference>
<feature type="region of interest" description="Disordered" evidence="9">
    <location>
        <begin position="1004"/>
        <end position="1040"/>
    </location>
</feature>
<dbReference type="PANTHER" id="PTHR11472:SF47">
    <property type="entry name" value="FANCONI ANEMIA GROUP J PROTEIN"/>
    <property type="match status" value="1"/>
</dbReference>
<feature type="domain" description="PDZ" evidence="10">
    <location>
        <begin position="546"/>
        <end position="630"/>
    </location>
</feature>
<comment type="caution">
    <text evidence="12">The sequence shown here is derived from an EMBL/GenBank/DDBJ whole genome shotgun (WGS) entry which is preliminary data.</text>
</comment>
<dbReference type="GO" id="GO:0005524">
    <property type="term" value="F:ATP binding"/>
    <property type="evidence" value="ECO:0007669"/>
    <property type="project" value="UniProtKB-KW"/>
</dbReference>
<feature type="compositionally biased region" description="Polar residues" evidence="9">
    <location>
        <begin position="454"/>
        <end position="463"/>
    </location>
</feature>
<evidence type="ECO:0000256" key="1">
    <source>
        <dbReference type="ARBA" id="ARBA00022723"/>
    </source>
</evidence>
<feature type="domain" description="Helicase ATP-binding" evidence="11">
    <location>
        <begin position="280"/>
        <end position="747"/>
    </location>
</feature>
<proteinExistence type="predicted"/>
<feature type="region of interest" description="Disordered" evidence="9">
    <location>
        <begin position="1332"/>
        <end position="1369"/>
    </location>
</feature>
<dbReference type="EMBL" id="BLLK01000045">
    <property type="protein sequence ID" value="GFH52459.1"/>
    <property type="molecule type" value="Genomic_DNA"/>
</dbReference>
<dbReference type="PROSITE" id="PS51193">
    <property type="entry name" value="HELICASE_ATP_BIND_2"/>
    <property type="match status" value="1"/>
</dbReference>
<dbReference type="Gene3D" id="2.30.42.10">
    <property type="match status" value="1"/>
</dbReference>
<feature type="compositionally biased region" description="Polar residues" evidence="9">
    <location>
        <begin position="472"/>
        <end position="485"/>
    </location>
</feature>
<dbReference type="PROSITE" id="PS50106">
    <property type="entry name" value="PDZ"/>
    <property type="match status" value="1"/>
</dbReference>
<dbReference type="InterPro" id="IPR006555">
    <property type="entry name" value="ATP-dep_Helicase_C"/>
</dbReference>
<dbReference type="GO" id="GO:0016818">
    <property type="term" value="F:hydrolase activity, acting on acid anhydrides, in phosphorus-containing anhydrides"/>
    <property type="evidence" value="ECO:0007669"/>
    <property type="project" value="InterPro"/>
</dbReference>
<gene>
    <name evidence="12" type="ORF">CTEN210_08935</name>
</gene>
<feature type="region of interest" description="Disordered" evidence="9">
    <location>
        <begin position="440"/>
        <end position="485"/>
    </location>
</feature>
<reference evidence="12 13" key="1">
    <citation type="journal article" date="2021" name="Sci. Rep.">
        <title>The genome of the diatom Chaetoceros tenuissimus carries an ancient integrated fragment of an extant virus.</title>
        <authorList>
            <person name="Hongo Y."/>
            <person name="Kimura K."/>
            <person name="Takaki Y."/>
            <person name="Yoshida Y."/>
            <person name="Baba S."/>
            <person name="Kobayashi G."/>
            <person name="Nagasaki K."/>
            <person name="Hano T."/>
            <person name="Tomaru Y."/>
        </authorList>
    </citation>
    <scope>NUCLEOTIDE SEQUENCE [LARGE SCALE GENOMIC DNA]</scope>
    <source>
        <strain evidence="12 13">NIES-3715</strain>
    </source>
</reference>
<feature type="compositionally biased region" description="Basic and acidic residues" evidence="9">
    <location>
        <begin position="1"/>
        <end position="19"/>
    </location>
</feature>
<feature type="region of interest" description="Disordered" evidence="9">
    <location>
        <begin position="59"/>
        <end position="99"/>
    </location>
</feature>
<dbReference type="CDD" id="cd00136">
    <property type="entry name" value="PDZ_canonical"/>
    <property type="match status" value="1"/>
</dbReference>
<evidence type="ECO:0000259" key="11">
    <source>
        <dbReference type="PROSITE" id="PS51193"/>
    </source>
</evidence>
<evidence type="ECO:0000256" key="8">
    <source>
        <dbReference type="ARBA" id="ARBA00023235"/>
    </source>
</evidence>
<dbReference type="PANTHER" id="PTHR11472">
    <property type="entry name" value="DNA REPAIR DEAD HELICASE RAD3/XP-D SUBFAMILY MEMBER"/>
    <property type="match status" value="1"/>
</dbReference>
<evidence type="ECO:0000256" key="7">
    <source>
        <dbReference type="ARBA" id="ARBA00023014"/>
    </source>
</evidence>
<dbReference type="GO" id="GO:0051536">
    <property type="term" value="F:iron-sulfur cluster binding"/>
    <property type="evidence" value="ECO:0007669"/>
    <property type="project" value="UniProtKB-KW"/>
</dbReference>
<accession>A0AAD3H761</accession>
<dbReference type="SMART" id="SM00228">
    <property type="entry name" value="PDZ"/>
    <property type="match status" value="1"/>
</dbReference>
<keyword evidence="13" id="KW-1185">Reference proteome</keyword>
<dbReference type="SMART" id="SM00488">
    <property type="entry name" value="DEXDc2"/>
    <property type="match status" value="1"/>
</dbReference>
<feature type="compositionally biased region" description="Basic and acidic residues" evidence="9">
    <location>
        <begin position="1019"/>
        <end position="1028"/>
    </location>
</feature>
<dbReference type="Pfam" id="PF06733">
    <property type="entry name" value="DEAD_2"/>
    <property type="match status" value="2"/>
</dbReference>
<keyword evidence="8" id="KW-0413">Isomerase</keyword>